<feature type="signal peptide" evidence="1">
    <location>
        <begin position="1"/>
        <end position="22"/>
    </location>
</feature>
<keyword evidence="1" id="KW-0732">Signal</keyword>
<protein>
    <submittedName>
        <fullName evidence="2">Uncharacterized protein</fullName>
    </submittedName>
</protein>
<dbReference type="RefSeq" id="WP_157750721.1">
    <property type="nucleotide sequence ID" value="NZ_AP017313.1"/>
</dbReference>
<proteinExistence type="predicted"/>
<dbReference type="Proteomes" id="UP000539265">
    <property type="component" value="Unassembled WGS sequence"/>
</dbReference>
<dbReference type="EMBL" id="JACHWX010000009">
    <property type="protein sequence ID" value="MBB3056809.1"/>
    <property type="molecule type" value="Genomic_DNA"/>
</dbReference>
<gene>
    <name evidence="2" type="ORF">FHS11_003235</name>
</gene>
<reference evidence="2" key="1">
    <citation type="submission" date="2020-08" db="EMBL/GenBank/DDBJ databases">
        <title>Genomic Encyclopedia of Type Strains, Phase III (KMG-III): the genomes of soil and plant-associated and newly described type strains.</title>
        <authorList>
            <person name="Whitman W."/>
        </authorList>
    </citation>
    <scope>NUCLEOTIDE SEQUENCE [LARGE SCALE GENOMIC DNA]</scope>
    <source>
        <strain evidence="2">CECT 8628</strain>
    </source>
</reference>
<dbReference type="AlphaFoldDB" id="A0A839SJU3"/>
<name>A0A839SJU3_9SPHI</name>
<evidence type="ECO:0000313" key="2">
    <source>
        <dbReference type="EMBL" id="MBB3056809.1"/>
    </source>
</evidence>
<organism evidence="2 3">
    <name type="scientific">Mucilaginibacter gotjawali</name>
    <dbReference type="NCBI Taxonomy" id="1550579"/>
    <lineage>
        <taxon>Bacteria</taxon>
        <taxon>Pseudomonadati</taxon>
        <taxon>Bacteroidota</taxon>
        <taxon>Sphingobacteriia</taxon>
        <taxon>Sphingobacteriales</taxon>
        <taxon>Sphingobacteriaceae</taxon>
        <taxon>Mucilaginibacter</taxon>
    </lineage>
</organism>
<evidence type="ECO:0000313" key="3">
    <source>
        <dbReference type="Proteomes" id="UP000539265"/>
    </source>
</evidence>
<dbReference type="OrthoDB" id="795394at2"/>
<accession>A0A839SJU3</accession>
<evidence type="ECO:0000256" key="1">
    <source>
        <dbReference type="SAM" id="SignalP"/>
    </source>
</evidence>
<feature type="chain" id="PRO_5032302969" evidence="1">
    <location>
        <begin position="23"/>
        <end position="259"/>
    </location>
</feature>
<comment type="caution">
    <text evidence="2">The sequence shown here is derived from an EMBL/GenBank/DDBJ whole genome shotgun (WGS) entry which is preliminary data.</text>
</comment>
<sequence>MRHRIIIVLFFTLALFRLTANAQDFVKTKEDNDSKKDAKKFTLRSMDGKVQQVHLVPDYFRHILRISCLKDTITDYDFWGVPVETRILNKQFLEIKYAVRGGSGIGAQDIMLLCVSNNKLCESLHAQRLLTGESGDGQENYNIKIVALEGVNNKTYKLIVDVHDARNSKRDPAADYNYNNQTTLSFDTNRNVFYSIKQDLYNSFINMYNPKNHKTFKKPIGGNFPASILGKETYYFIKGGWYQFADNKDLYPYAAGTTK</sequence>
<keyword evidence="3" id="KW-1185">Reference proteome</keyword>